<accession>A0A7X9SR62</accession>
<dbReference type="Proteomes" id="UP000587880">
    <property type="component" value="Unassembled WGS sequence"/>
</dbReference>
<protein>
    <submittedName>
        <fullName evidence="1">Uncharacterized protein</fullName>
    </submittedName>
</protein>
<evidence type="ECO:0000313" key="1">
    <source>
        <dbReference type="EMBL" id="NMF06576.1"/>
    </source>
</evidence>
<reference evidence="1 2" key="1">
    <citation type="submission" date="2020-04" db="EMBL/GenBank/DDBJ databases">
        <authorList>
            <person name="Hitch T.C.A."/>
            <person name="Wylensek D."/>
            <person name="Clavel T."/>
        </authorList>
    </citation>
    <scope>NUCLEOTIDE SEQUENCE [LARGE SCALE GENOMIC DNA]</scope>
    <source>
        <strain evidence="1 2">WB01_NA02</strain>
    </source>
</reference>
<dbReference type="EMBL" id="JABAGD010000036">
    <property type="protein sequence ID" value="NMF06576.1"/>
    <property type="molecule type" value="Genomic_DNA"/>
</dbReference>
<dbReference type="RefSeq" id="WP_168982674.1">
    <property type="nucleotide sequence ID" value="NZ_JABAGD010000036.1"/>
</dbReference>
<organism evidence="1 2">
    <name type="scientific">Clostridium beijerinckii</name>
    <name type="common">Clostridium MP</name>
    <dbReference type="NCBI Taxonomy" id="1520"/>
    <lineage>
        <taxon>Bacteria</taxon>
        <taxon>Bacillati</taxon>
        <taxon>Bacillota</taxon>
        <taxon>Clostridia</taxon>
        <taxon>Eubacteriales</taxon>
        <taxon>Clostridiaceae</taxon>
        <taxon>Clostridium</taxon>
    </lineage>
</organism>
<name>A0A7X9SR62_CLOBE</name>
<proteinExistence type="predicted"/>
<dbReference type="AlphaFoldDB" id="A0A7X9SR62"/>
<gene>
    <name evidence="1" type="ORF">HF849_17815</name>
</gene>
<evidence type="ECO:0000313" key="2">
    <source>
        <dbReference type="Proteomes" id="UP000587880"/>
    </source>
</evidence>
<comment type="caution">
    <text evidence="1">The sequence shown here is derived from an EMBL/GenBank/DDBJ whole genome shotgun (WGS) entry which is preliminary data.</text>
</comment>
<sequence>MEDKIMKVKCIYNRNGHYHVTVGKEYTIEGFALKGYMILNDDNEITLYPKSLFEKIIYTVIEIFDEPVGTEFNVRYLDGSLGNKKVKTALGECIVWEDGEPVEFNKDHIKAVFIRVEETKPVSFMDVLNSDMKCRVEHLKVDESLTNTEIIFSEHTIDKSFAAMQKGEYIDFADVMLVLTRHLGNEYLKQAIKEGKWYLKG</sequence>